<dbReference type="EMBL" id="CAWUPB010001173">
    <property type="protein sequence ID" value="CAK7349445.1"/>
    <property type="molecule type" value="Genomic_DNA"/>
</dbReference>
<organism evidence="2 3">
    <name type="scientific">Dovyalis caffra</name>
    <dbReference type="NCBI Taxonomy" id="77055"/>
    <lineage>
        <taxon>Eukaryota</taxon>
        <taxon>Viridiplantae</taxon>
        <taxon>Streptophyta</taxon>
        <taxon>Embryophyta</taxon>
        <taxon>Tracheophyta</taxon>
        <taxon>Spermatophyta</taxon>
        <taxon>Magnoliopsida</taxon>
        <taxon>eudicotyledons</taxon>
        <taxon>Gunneridae</taxon>
        <taxon>Pentapetalae</taxon>
        <taxon>rosids</taxon>
        <taxon>fabids</taxon>
        <taxon>Malpighiales</taxon>
        <taxon>Salicaceae</taxon>
        <taxon>Flacourtieae</taxon>
        <taxon>Dovyalis</taxon>
    </lineage>
</organism>
<dbReference type="InterPro" id="IPR038961">
    <property type="entry name" value="PRDA1"/>
</dbReference>
<proteinExistence type="predicted"/>
<dbReference type="AlphaFoldDB" id="A0AAV1SG25"/>
<reference evidence="2 3" key="1">
    <citation type="submission" date="2024-01" db="EMBL/GenBank/DDBJ databases">
        <authorList>
            <person name="Waweru B."/>
        </authorList>
    </citation>
    <scope>NUCLEOTIDE SEQUENCE [LARGE SCALE GENOMIC DNA]</scope>
</reference>
<dbReference type="Proteomes" id="UP001314170">
    <property type="component" value="Unassembled WGS sequence"/>
</dbReference>
<feature type="region of interest" description="Disordered" evidence="1">
    <location>
        <begin position="68"/>
        <end position="89"/>
    </location>
</feature>
<name>A0AAV1SG25_9ROSI</name>
<gene>
    <name evidence="2" type="ORF">DCAF_LOCUS22162</name>
</gene>
<keyword evidence="3" id="KW-1185">Reference proteome</keyword>
<evidence type="ECO:0000313" key="3">
    <source>
        <dbReference type="Proteomes" id="UP001314170"/>
    </source>
</evidence>
<feature type="region of interest" description="Disordered" evidence="1">
    <location>
        <begin position="414"/>
        <end position="436"/>
    </location>
</feature>
<dbReference type="GO" id="GO:0042644">
    <property type="term" value="C:chloroplast nucleoid"/>
    <property type="evidence" value="ECO:0007669"/>
    <property type="project" value="InterPro"/>
</dbReference>
<dbReference type="PANTHER" id="PTHR37262:SF1">
    <property type="entry name" value="PROTEIN PEP-RELATED DEVELOPMENT ARRESTED 1, CHLOROPLASTIC"/>
    <property type="match status" value="1"/>
</dbReference>
<comment type="caution">
    <text evidence="2">The sequence shown here is derived from an EMBL/GenBank/DDBJ whole genome shotgun (WGS) entry which is preliminary data.</text>
</comment>
<feature type="region of interest" description="Disordered" evidence="1">
    <location>
        <begin position="327"/>
        <end position="355"/>
    </location>
</feature>
<dbReference type="GO" id="GO:0006355">
    <property type="term" value="P:regulation of DNA-templated transcription"/>
    <property type="evidence" value="ECO:0007669"/>
    <property type="project" value="InterPro"/>
</dbReference>
<evidence type="ECO:0008006" key="4">
    <source>
        <dbReference type="Google" id="ProtNLM"/>
    </source>
</evidence>
<protein>
    <recommendedName>
        <fullName evidence="4">Protein PEP-RELATED DEVELOPMENT ARRESTED 1, chloroplastic</fullName>
    </recommendedName>
</protein>
<accession>A0AAV1SG25</accession>
<evidence type="ECO:0000256" key="1">
    <source>
        <dbReference type="SAM" id="MobiDB-lite"/>
    </source>
</evidence>
<feature type="compositionally biased region" description="Acidic residues" evidence="1">
    <location>
        <begin position="327"/>
        <end position="337"/>
    </location>
</feature>
<dbReference type="PANTHER" id="PTHR37262">
    <property type="entry name" value="PROTEIN PEP-RELATED DEVELOPMENT ARRESTED 1, CHLOROPLASTIC"/>
    <property type="match status" value="1"/>
</dbReference>
<sequence length="436" mass="47788">MLQSSFNSFPSSLPHTALSSSKKLLISPSLPFTSFPYNHYQQRQLKQAKKKQQLLVLCASYEVGGGYSDKESNVQEESTSRRTQQDWDNKPDLSQHEIIIKGGEQVISVLQEMITLLEDLNMDDASEKVAVELAAHGVIGKRVDEMEAGFMMALDYMIQLADKDQDETRKSLLEVIKETVLSHLTKKCSPHVQVIGLLCRTPQKDSRHELLRRVAAGGGVFEGNKGTKVHIPGANLNDIANQADDILETMETRSVVPDRKLLARLVLIREEARDMMGGGLLDERNDRGFNTLPESEVNFIAKLVALKPGKSVQEMIKNVMLGKDEGAEDAASEEENISSERIPSGIAGRGSVTGRKPLPVRPGMFLETVTKVLGGVYSGNISGITAQHLEWVSSLFPSTTEAYVSMLVCETSSGTVTTEKGSGGKMVGPRSEFPSR</sequence>
<evidence type="ECO:0000313" key="2">
    <source>
        <dbReference type="EMBL" id="CAK7349445.1"/>
    </source>
</evidence>